<gene>
    <name evidence="2" type="ORF">ABT56_06485</name>
</gene>
<dbReference type="RefSeq" id="WP_047878035.1">
    <property type="nucleotide sequence ID" value="NZ_LDOT01000006.1"/>
</dbReference>
<keyword evidence="1" id="KW-0812">Transmembrane</keyword>
<accession>A0A0J1H632</accession>
<dbReference type="AlphaFoldDB" id="A0A0J1H632"/>
<feature type="transmembrane region" description="Helical" evidence="1">
    <location>
        <begin position="198"/>
        <end position="216"/>
    </location>
</feature>
<dbReference type="EMBL" id="LDOT01000006">
    <property type="protein sequence ID" value="KLV07184.1"/>
    <property type="molecule type" value="Genomic_DNA"/>
</dbReference>
<sequence length="281" mass="31378">MKQLFPLIKKELLEYSIVWKLPLFLALLSVVNFVFVVYGNNFSMSWETSGDSTISLSATTGMFAGFIGKLNEVVAGIIYFVLFLIYTPKTLQKEKQEGSLFFWRSMPVADSMMLGAKLVFILVLVPLITSLFLLFADAIVLILATWWLPTDMMATYHITLTGLMLHWVEFIGRMAMVSVSLLPFACGLFALSQLTRHPILVVCVVVVVLKIVFYQVSGSGEWGQYLSDIYWQPFQVLTGEHPVASYLANGIMTNILMLFAGAVLFAGSCYLRGTDDALRMG</sequence>
<keyword evidence="1" id="KW-0472">Membrane</keyword>
<feature type="transmembrane region" description="Helical" evidence="1">
    <location>
        <begin position="170"/>
        <end position="191"/>
    </location>
</feature>
<evidence type="ECO:0000313" key="3">
    <source>
        <dbReference type="Proteomes" id="UP000036097"/>
    </source>
</evidence>
<comment type="caution">
    <text evidence="2">The sequence shown here is derived from an EMBL/GenBank/DDBJ whole genome shotgun (WGS) entry which is preliminary data.</text>
</comment>
<name>A0A0J1H632_9GAMM</name>
<reference evidence="2 3" key="1">
    <citation type="submission" date="2015-05" db="EMBL/GenBank/DDBJ databases">
        <title>Photobacterium galathea sp. nov.</title>
        <authorList>
            <person name="Machado H."/>
            <person name="Gram L."/>
        </authorList>
    </citation>
    <scope>NUCLEOTIDE SEQUENCE [LARGE SCALE GENOMIC DNA]</scope>
    <source>
        <strain evidence="2 3">CGMCC 1.12159</strain>
    </source>
</reference>
<feature type="transmembrane region" description="Helical" evidence="1">
    <location>
        <begin position="118"/>
        <end position="148"/>
    </location>
</feature>
<dbReference type="Proteomes" id="UP000036097">
    <property type="component" value="Unassembled WGS sequence"/>
</dbReference>
<feature type="transmembrane region" description="Helical" evidence="1">
    <location>
        <begin position="251"/>
        <end position="271"/>
    </location>
</feature>
<dbReference type="PATRIC" id="fig|1195763.3.peg.1379"/>
<evidence type="ECO:0000256" key="1">
    <source>
        <dbReference type="SAM" id="Phobius"/>
    </source>
</evidence>
<proteinExistence type="predicted"/>
<evidence type="ECO:0008006" key="4">
    <source>
        <dbReference type="Google" id="ProtNLM"/>
    </source>
</evidence>
<keyword evidence="3" id="KW-1185">Reference proteome</keyword>
<feature type="transmembrane region" description="Helical" evidence="1">
    <location>
        <begin position="62"/>
        <end position="86"/>
    </location>
</feature>
<protein>
    <recommendedName>
        <fullName evidence="4">ABC transporter</fullName>
    </recommendedName>
</protein>
<evidence type="ECO:0000313" key="2">
    <source>
        <dbReference type="EMBL" id="KLV07184.1"/>
    </source>
</evidence>
<keyword evidence="1" id="KW-1133">Transmembrane helix</keyword>
<dbReference type="OrthoDB" id="118685at2"/>
<organism evidence="2 3">
    <name type="scientific">Photobacterium aquae</name>
    <dbReference type="NCBI Taxonomy" id="1195763"/>
    <lineage>
        <taxon>Bacteria</taxon>
        <taxon>Pseudomonadati</taxon>
        <taxon>Pseudomonadota</taxon>
        <taxon>Gammaproteobacteria</taxon>
        <taxon>Vibrionales</taxon>
        <taxon>Vibrionaceae</taxon>
        <taxon>Photobacterium</taxon>
    </lineage>
</organism>
<feature type="transmembrane region" description="Helical" evidence="1">
    <location>
        <begin position="21"/>
        <end position="42"/>
    </location>
</feature>